<dbReference type="PANTHER" id="PTHR13135">
    <property type="entry name" value="CYTOSOLIC RESINIFERATOXIN BINDING PROTEIN RBP-26"/>
    <property type="match status" value="1"/>
</dbReference>
<proteinExistence type="inferred from homology"/>
<evidence type="ECO:0000256" key="11">
    <source>
        <dbReference type="SAM" id="MobiDB-lite"/>
    </source>
</evidence>
<dbReference type="InterPro" id="IPR039047">
    <property type="entry name" value="PHAX"/>
</dbReference>
<dbReference type="Gene3D" id="1.10.10.1440">
    <property type="entry name" value="PHAX RNA-binding domain"/>
    <property type="match status" value="1"/>
</dbReference>
<protein>
    <recommendedName>
        <fullName evidence="4">Phosphorylated adapter RNA export protein</fullName>
    </recommendedName>
    <alternativeName>
        <fullName evidence="10">RNA U small nuclear RNA export adapter protein</fullName>
    </alternativeName>
</protein>
<name>A0AAD1UL16_EUPCR</name>
<dbReference type="GO" id="GO:0015031">
    <property type="term" value="P:protein transport"/>
    <property type="evidence" value="ECO:0007669"/>
    <property type="project" value="UniProtKB-KW"/>
</dbReference>
<evidence type="ECO:0000256" key="5">
    <source>
        <dbReference type="ARBA" id="ARBA00022448"/>
    </source>
</evidence>
<dbReference type="Proteomes" id="UP001295684">
    <property type="component" value="Unassembled WGS sequence"/>
</dbReference>
<keyword evidence="8" id="KW-0653">Protein transport</keyword>
<evidence type="ECO:0000256" key="7">
    <source>
        <dbReference type="ARBA" id="ARBA00022884"/>
    </source>
</evidence>
<feature type="domain" description="Phosphorylated adapter RNA export protein RNA-binding" evidence="12">
    <location>
        <begin position="194"/>
        <end position="274"/>
    </location>
</feature>
<keyword evidence="7" id="KW-0694">RNA-binding</keyword>
<dbReference type="PANTHER" id="PTHR13135:SF0">
    <property type="entry name" value="PHOSPHORYLATED ADAPTER RNA EXPORT PROTEIN"/>
    <property type="match status" value="1"/>
</dbReference>
<evidence type="ECO:0000256" key="8">
    <source>
        <dbReference type="ARBA" id="ARBA00022927"/>
    </source>
</evidence>
<evidence type="ECO:0000256" key="9">
    <source>
        <dbReference type="ARBA" id="ARBA00023242"/>
    </source>
</evidence>
<dbReference type="InterPro" id="IPR019385">
    <property type="entry name" value="PHAX_RNA-binding_domain"/>
</dbReference>
<evidence type="ECO:0000256" key="2">
    <source>
        <dbReference type="ARBA" id="ARBA00004496"/>
    </source>
</evidence>
<evidence type="ECO:0000256" key="10">
    <source>
        <dbReference type="ARBA" id="ARBA00030834"/>
    </source>
</evidence>
<dbReference type="GO" id="GO:0006408">
    <property type="term" value="P:snRNA export from nucleus"/>
    <property type="evidence" value="ECO:0007669"/>
    <property type="project" value="InterPro"/>
</dbReference>
<gene>
    <name evidence="13" type="ORF">ECRASSUSDP1_LOCUS11114</name>
</gene>
<keyword evidence="9" id="KW-0539">Nucleus</keyword>
<comment type="similarity">
    <text evidence="3">Belongs to the PHAX family.</text>
</comment>
<dbReference type="GO" id="GO:0003723">
    <property type="term" value="F:RNA binding"/>
    <property type="evidence" value="ECO:0007669"/>
    <property type="project" value="UniProtKB-KW"/>
</dbReference>
<evidence type="ECO:0000313" key="13">
    <source>
        <dbReference type="EMBL" id="CAI2369811.1"/>
    </source>
</evidence>
<feature type="region of interest" description="Disordered" evidence="11">
    <location>
        <begin position="72"/>
        <end position="103"/>
    </location>
</feature>
<evidence type="ECO:0000256" key="6">
    <source>
        <dbReference type="ARBA" id="ARBA00022490"/>
    </source>
</evidence>
<sequence length="295" mass="33577">MEDCEVDLYNPNGFTFYNMLESCDSSQDSHARSNRKSSFRKNDLFISPKVSMNPGEESKHQIFNVNISDVGSVDSRSTVPRRPRSSSQPTENNERIIKEPFLSPRRKLDKRVETMSNCSNTKPKPAFSECCGSVDGSLKLKRAKAKKIGSKYPNLLKQAKRNRKKKRVYKIQNVDEIINELNSISSPALYCDLLYKTLKEKNKSLLRSVVDELGMPDCTSLLREVSLIQDNGGMKTHDGSNRMKTLGGVFFYLIRTSSSLTKERKDKIFKSEKKYLKAKKNIANDLEKLLTLGNE</sequence>
<keyword evidence="5" id="KW-0813">Transport</keyword>
<organism evidence="13 14">
    <name type="scientific">Euplotes crassus</name>
    <dbReference type="NCBI Taxonomy" id="5936"/>
    <lineage>
        <taxon>Eukaryota</taxon>
        <taxon>Sar</taxon>
        <taxon>Alveolata</taxon>
        <taxon>Ciliophora</taxon>
        <taxon>Intramacronucleata</taxon>
        <taxon>Spirotrichea</taxon>
        <taxon>Hypotrichia</taxon>
        <taxon>Euplotida</taxon>
        <taxon>Euplotidae</taxon>
        <taxon>Moneuplotes</taxon>
    </lineage>
</organism>
<evidence type="ECO:0000256" key="1">
    <source>
        <dbReference type="ARBA" id="ARBA00004123"/>
    </source>
</evidence>
<dbReference type="EMBL" id="CAMPGE010010967">
    <property type="protein sequence ID" value="CAI2369811.1"/>
    <property type="molecule type" value="Genomic_DNA"/>
</dbReference>
<dbReference type="InterPro" id="IPR038092">
    <property type="entry name" value="PHAX_RNA-binding_sf"/>
</dbReference>
<dbReference type="Pfam" id="PF10258">
    <property type="entry name" value="PHAX_RNA-bd"/>
    <property type="match status" value="1"/>
</dbReference>
<comment type="subcellular location">
    <subcellularLocation>
        <location evidence="2">Cytoplasm</location>
    </subcellularLocation>
    <subcellularLocation>
        <location evidence="1">Nucleus</location>
    </subcellularLocation>
</comment>
<keyword evidence="14" id="KW-1185">Reference proteome</keyword>
<dbReference type="GO" id="GO:0005634">
    <property type="term" value="C:nucleus"/>
    <property type="evidence" value="ECO:0007669"/>
    <property type="project" value="UniProtKB-SubCell"/>
</dbReference>
<evidence type="ECO:0000256" key="4">
    <source>
        <dbReference type="ARBA" id="ARBA00016856"/>
    </source>
</evidence>
<keyword evidence="6" id="KW-0963">Cytoplasm</keyword>
<dbReference type="AlphaFoldDB" id="A0AAD1UL16"/>
<evidence type="ECO:0000313" key="14">
    <source>
        <dbReference type="Proteomes" id="UP001295684"/>
    </source>
</evidence>
<dbReference type="GO" id="GO:0005737">
    <property type="term" value="C:cytoplasm"/>
    <property type="evidence" value="ECO:0007669"/>
    <property type="project" value="UniProtKB-SubCell"/>
</dbReference>
<evidence type="ECO:0000256" key="3">
    <source>
        <dbReference type="ARBA" id="ARBA00006094"/>
    </source>
</evidence>
<evidence type="ECO:0000259" key="12">
    <source>
        <dbReference type="Pfam" id="PF10258"/>
    </source>
</evidence>
<accession>A0AAD1UL16</accession>
<comment type="caution">
    <text evidence="13">The sequence shown here is derived from an EMBL/GenBank/DDBJ whole genome shotgun (WGS) entry which is preliminary data.</text>
</comment>
<reference evidence="13" key="1">
    <citation type="submission" date="2023-07" db="EMBL/GenBank/DDBJ databases">
        <authorList>
            <consortium name="AG Swart"/>
            <person name="Singh M."/>
            <person name="Singh A."/>
            <person name="Seah K."/>
            <person name="Emmerich C."/>
        </authorList>
    </citation>
    <scope>NUCLEOTIDE SEQUENCE</scope>
    <source>
        <strain evidence="13">DP1</strain>
    </source>
</reference>